<accession>A0A1Q9BZ87</accession>
<dbReference type="EMBL" id="LSRX01002175">
    <property type="protein sequence ID" value="OLP75996.1"/>
    <property type="molecule type" value="Genomic_DNA"/>
</dbReference>
<proteinExistence type="predicted"/>
<reference evidence="1 2" key="1">
    <citation type="submission" date="2016-02" db="EMBL/GenBank/DDBJ databases">
        <title>Genome analysis of coral dinoflagellate symbionts highlights evolutionary adaptations to a symbiotic lifestyle.</title>
        <authorList>
            <person name="Aranda M."/>
            <person name="Li Y."/>
            <person name="Liew Y.J."/>
            <person name="Baumgarten S."/>
            <person name="Simakov O."/>
            <person name="Wilson M."/>
            <person name="Piel J."/>
            <person name="Ashoor H."/>
            <person name="Bougouffa S."/>
            <person name="Bajic V.B."/>
            <person name="Ryu T."/>
            <person name="Ravasi T."/>
            <person name="Bayer T."/>
            <person name="Micklem G."/>
            <person name="Kim H."/>
            <person name="Bhak J."/>
            <person name="Lajeunesse T.C."/>
            <person name="Voolstra C.R."/>
        </authorList>
    </citation>
    <scope>NUCLEOTIDE SEQUENCE [LARGE SCALE GENOMIC DNA]</scope>
    <source>
        <strain evidence="1 2">CCMP2467</strain>
    </source>
</reference>
<evidence type="ECO:0000313" key="1">
    <source>
        <dbReference type="EMBL" id="OLP75996.1"/>
    </source>
</evidence>
<comment type="caution">
    <text evidence="1">The sequence shown here is derived from an EMBL/GenBank/DDBJ whole genome shotgun (WGS) entry which is preliminary data.</text>
</comment>
<dbReference type="OrthoDB" id="431000at2759"/>
<name>A0A1Q9BZ87_SYMMI</name>
<protein>
    <submittedName>
        <fullName evidence="1">Uncharacterized protein</fullName>
    </submittedName>
</protein>
<sequence length="705" mass="77534">MDWAVRGLGKTWGLKGTAQLCAFVKLFRARDDNGATTPSWSLEQEAQAFVDWVIVEGLTSVEKGKFGGCGILPKACQVLAERPDMVQVRMDFGLISKDVVLEKRDPDDAHDAWCRGGGRPIEQEEPLSTGSIGQALVKLPGLQKSILMDIQYVVGPIKDQILSEFDLRGERQRLRLAAAALPRARKLLGEEFGDFELRVPEVSSTSTQHVGFSDGPDDQVDMDAESAEDDSLVLLDWGSVTVLRQDQLEELRALFNALAQRPIQAASVTSSMRRLQLRTKKDTDAGLFGVAVSTLAMDILVFPDVQEALGEEEDQILSEFDLRGERQRLRLAAAALPRARKLLGEEFGDFELRVPEVSSTSTQHVGFSDGPDDQVDMDAESAEEDSLVLLDWGSVTVLRQDQLEELRALFNALAQRPIQAASVTSSMRRLQLRTKKDTDAGLFGVAVSTLAMDILVFPDVQEALGEEEAIKARYIIARTQPWLKAKWMRDYILMVRKDVLTWGTTYVAVGFNDLIVLLKSQLVADGSSNRALKFIGIDGSAYAVAKTEVLWQMMMDRSTPICSIIEVWFSATWTRSTLDFFGKAVSEMKIKSLPLNAPCSCPIVEGRGVTVHGLQSEKGQKLNGQRGIAGSCAEGRWDVFGDGWKAKVEVENLVPLEMTVAVGSSVEVRGLMELPELNTRGRPWVLTPPRAAGWCKSTAGSSSDP</sequence>
<keyword evidence="2" id="KW-1185">Reference proteome</keyword>
<gene>
    <name evidence="1" type="ORF">AK812_SmicGene44125</name>
</gene>
<organism evidence="1 2">
    <name type="scientific">Symbiodinium microadriaticum</name>
    <name type="common">Dinoflagellate</name>
    <name type="synonym">Zooxanthella microadriatica</name>
    <dbReference type="NCBI Taxonomy" id="2951"/>
    <lineage>
        <taxon>Eukaryota</taxon>
        <taxon>Sar</taxon>
        <taxon>Alveolata</taxon>
        <taxon>Dinophyceae</taxon>
        <taxon>Suessiales</taxon>
        <taxon>Symbiodiniaceae</taxon>
        <taxon>Symbiodinium</taxon>
    </lineage>
</organism>
<dbReference type="AlphaFoldDB" id="A0A1Q9BZ87"/>
<dbReference type="Proteomes" id="UP000186817">
    <property type="component" value="Unassembled WGS sequence"/>
</dbReference>
<evidence type="ECO:0000313" key="2">
    <source>
        <dbReference type="Proteomes" id="UP000186817"/>
    </source>
</evidence>